<dbReference type="EMBL" id="JAHRHJ020003813">
    <property type="protein sequence ID" value="KAH9289230.1"/>
    <property type="molecule type" value="Genomic_DNA"/>
</dbReference>
<name>A0AA38BRT1_TAXCH</name>
<evidence type="ECO:0000313" key="2">
    <source>
        <dbReference type="Proteomes" id="UP000824469"/>
    </source>
</evidence>
<organism evidence="1 2">
    <name type="scientific">Taxus chinensis</name>
    <name type="common">Chinese yew</name>
    <name type="synonym">Taxus wallichiana var. chinensis</name>
    <dbReference type="NCBI Taxonomy" id="29808"/>
    <lineage>
        <taxon>Eukaryota</taxon>
        <taxon>Viridiplantae</taxon>
        <taxon>Streptophyta</taxon>
        <taxon>Embryophyta</taxon>
        <taxon>Tracheophyta</taxon>
        <taxon>Spermatophyta</taxon>
        <taxon>Pinopsida</taxon>
        <taxon>Pinidae</taxon>
        <taxon>Conifers II</taxon>
        <taxon>Cupressales</taxon>
        <taxon>Taxaceae</taxon>
        <taxon>Taxus</taxon>
    </lineage>
</organism>
<reference evidence="1 2" key="1">
    <citation type="journal article" date="2021" name="Nat. Plants">
        <title>The Taxus genome provides insights into paclitaxel biosynthesis.</title>
        <authorList>
            <person name="Xiong X."/>
            <person name="Gou J."/>
            <person name="Liao Q."/>
            <person name="Li Y."/>
            <person name="Zhou Q."/>
            <person name="Bi G."/>
            <person name="Li C."/>
            <person name="Du R."/>
            <person name="Wang X."/>
            <person name="Sun T."/>
            <person name="Guo L."/>
            <person name="Liang H."/>
            <person name="Lu P."/>
            <person name="Wu Y."/>
            <person name="Zhang Z."/>
            <person name="Ro D.K."/>
            <person name="Shang Y."/>
            <person name="Huang S."/>
            <person name="Yan J."/>
        </authorList>
    </citation>
    <scope>NUCLEOTIDE SEQUENCE [LARGE SCALE GENOMIC DNA]</scope>
    <source>
        <strain evidence="1">Ta-2019</strain>
    </source>
</reference>
<evidence type="ECO:0000313" key="1">
    <source>
        <dbReference type="EMBL" id="KAH9289230.1"/>
    </source>
</evidence>
<accession>A0AA38BRT1</accession>
<feature type="non-terminal residue" evidence="1">
    <location>
        <position position="94"/>
    </location>
</feature>
<proteinExistence type="predicted"/>
<dbReference type="AlphaFoldDB" id="A0AA38BRT1"/>
<dbReference type="Proteomes" id="UP000824469">
    <property type="component" value="Unassembled WGS sequence"/>
</dbReference>
<sequence>EASKCSGGVDLSVFNELEKRHGELFAFVERLVAFSRDRSAGRAHSKLPNLVTLNTPIDPVPVWWVEIRESTGEAYDYLWRNWTNVVAAMDPVEE</sequence>
<comment type="caution">
    <text evidence="1">The sequence shown here is derived from an EMBL/GenBank/DDBJ whole genome shotgun (WGS) entry which is preliminary data.</text>
</comment>
<feature type="non-terminal residue" evidence="1">
    <location>
        <position position="1"/>
    </location>
</feature>
<keyword evidence="2" id="KW-1185">Reference proteome</keyword>
<protein>
    <submittedName>
        <fullName evidence="1">Uncharacterized protein</fullName>
    </submittedName>
</protein>
<gene>
    <name evidence="1" type="ORF">KI387_033347</name>
</gene>